<reference evidence="1" key="2">
    <citation type="submission" date="2021-01" db="EMBL/GenBank/DDBJ databases">
        <authorList>
            <person name="Hahn C.R."/>
            <person name="Youssef N.H."/>
            <person name="Elshahed M."/>
        </authorList>
    </citation>
    <scope>NUCLEOTIDE SEQUENCE</scope>
    <source>
        <strain evidence="1">Zod_Metabat.24</strain>
    </source>
</reference>
<dbReference type="Gene3D" id="3.40.50.10320">
    <property type="entry name" value="LmbE-like"/>
    <property type="match status" value="1"/>
</dbReference>
<dbReference type="PANTHER" id="PTHR12993">
    <property type="entry name" value="N-ACETYLGLUCOSAMINYL-PHOSPHATIDYLINOSITOL DE-N-ACETYLASE-RELATED"/>
    <property type="match status" value="1"/>
</dbReference>
<dbReference type="PANTHER" id="PTHR12993:SF11">
    <property type="entry name" value="N-ACETYLGLUCOSAMINYL-PHOSPHATIDYLINOSITOL DE-N-ACETYLASE"/>
    <property type="match status" value="1"/>
</dbReference>
<reference evidence="1" key="1">
    <citation type="journal article" date="2021" name="Environ. Microbiol.">
        <title>Genomic characterization of three novel Desulfobacterota classes expand the metabolic and phylogenetic diversity of the phylum.</title>
        <authorList>
            <person name="Murphy C.L."/>
            <person name="Biggerstaff J."/>
            <person name="Eichhorn A."/>
            <person name="Ewing E."/>
            <person name="Shahan R."/>
            <person name="Soriano D."/>
            <person name="Stewart S."/>
            <person name="VanMol K."/>
            <person name="Walker R."/>
            <person name="Walters P."/>
            <person name="Elshahed M.S."/>
            <person name="Youssef N.H."/>
        </authorList>
    </citation>
    <scope>NUCLEOTIDE SEQUENCE</scope>
    <source>
        <strain evidence="1">Zod_Metabat.24</strain>
    </source>
</reference>
<dbReference type="AlphaFoldDB" id="A0A9D8KDP9"/>
<comment type="caution">
    <text evidence="1">The sequence shown here is derived from an EMBL/GenBank/DDBJ whole genome shotgun (WGS) entry which is preliminary data.</text>
</comment>
<dbReference type="EMBL" id="JAFGIX010000028">
    <property type="protein sequence ID" value="MBN1572784.1"/>
    <property type="molecule type" value="Genomic_DNA"/>
</dbReference>
<gene>
    <name evidence="1" type="ORF">JW984_06255</name>
</gene>
<dbReference type="SUPFAM" id="SSF102588">
    <property type="entry name" value="LmbE-like"/>
    <property type="match status" value="1"/>
</dbReference>
<dbReference type="Pfam" id="PF02585">
    <property type="entry name" value="PIG-L"/>
    <property type="match status" value="1"/>
</dbReference>
<organism evidence="1 2">
    <name type="scientific">Candidatus Zymogenus saltonus</name>
    <dbReference type="NCBI Taxonomy" id="2844893"/>
    <lineage>
        <taxon>Bacteria</taxon>
        <taxon>Deltaproteobacteria</taxon>
        <taxon>Candidatus Zymogenia</taxon>
        <taxon>Candidatus Zymogeniales</taxon>
        <taxon>Candidatus Zymogenaceae</taxon>
        <taxon>Candidatus Zymogenus</taxon>
    </lineage>
</organism>
<dbReference type="Proteomes" id="UP000809273">
    <property type="component" value="Unassembled WGS sequence"/>
</dbReference>
<dbReference type="InterPro" id="IPR003737">
    <property type="entry name" value="GlcNAc_PI_deacetylase-related"/>
</dbReference>
<protein>
    <submittedName>
        <fullName evidence="1">PIG-L family deacetylase</fullName>
    </submittedName>
</protein>
<accession>A0A9D8KDP9</accession>
<sequence>MRVLVICAHPDEETLGVGGTLLKHRSQRDELYWIIVTRAHQPKWSEKVIEEKDAEIERVAEAYGIKKYFPLKFPAALLDGVPFDEIIKKIDDVVAAVKPDVVYVVNGGDIHTDHHAVFRAVLSVLKPFRLKDLGVKRVLTFESLSSTEASPHVIAGAFSPTVFIDITGYIDKKIEIMEYYKTESQEDPLPRGPGAIRALARFRGATIGVDYAEAFMLLYTIG</sequence>
<dbReference type="InterPro" id="IPR024078">
    <property type="entry name" value="LmbE-like_dom_sf"/>
</dbReference>
<name>A0A9D8KDP9_9DELT</name>
<dbReference type="GO" id="GO:0016811">
    <property type="term" value="F:hydrolase activity, acting on carbon-nitrogen (but not peptide) bonds, in linear amides"/>
    <property type="evidence" value="ECO:0007669"/>
    <property type="project" value="TreeGrafter"/>
</dbReference>
<evidence type="ECO:0000313" key="1">
    <source>
        <dbReference type="EMBL" id="MBN1572784.1"/>
    </source>
</evidence>
<evidence type="ECO:0000313" key="2">
    <source>
        <dbReference type="Proteomes" id="UP000809273"/>
    </source>
</evidence>
<proteinExistence type="predicted"/>